<reference evidence="2" key="1">
    <citation type="submission" date="2016-04" db="EMBL/GenBank/DDBJ databases">
        <authorList>
            <person name="Evans L.H."/>
            <person name="Alamgir A."/>
            <person name="Owens N."/>
            <person name="Weber N.D."/>
            <person name="Virtaneva K."/>
            <person name="Barbian K."/>
            <person name="Babar A."/>
            <person name="Rosenke K."/>
        </authorList>
    </citation>
    <scope>NUCLEOTIDE SEQUENCE</scope>
    <source>
        <strain evidence="2">86-1</strain>
    </source>
</reference>
<dbReference type="Gene3D" id="3.40.50.1820">
    <property type="entry name" value="alpha/beta hydrolase"/>
    <property type="match status" value="1"/>
</dbReference>
<dbReference type="Pfam" id="PF12146">
    <property type="entry name" value="Hydrolase_4"/>
    <property type="match status" value="1"/>
</dbReference>
<evidence type="ECO:0000313" key="2">
    <source>
        <dbReference type="EMBL" id="SBW07537.1"/>
    </source>
</evidence>
<proteinExistence type="predicted"/>
<name>A0A212K7D7_9BACT</name>
<feature type="domain" description="Serine aminopeptidase S33" evidence="1">
    <location>
        <begin position="42"/>
        <end position="255"/>
    </location>
</feature>
<dbReference type="InterPro" id="IPR051044">
    <property type="entry name" value="MAG_DAG_Lipase"/>
</dbReference>
<accession>A0A212K7D7</accession>
<dbReference type="PANTHER" id="PTHR11614">
    <property type="entry name" value="PHOSPHOLIPASE-RELATED"/>
    <property type="match status" value="1"/>
</dbReference>
<sequence>MSNSPYKEDILKDGFEAQTLKLRDDYEGMVTATLIRRLPESKSDKAVLYIHGFNDYFFQTEMACRFNDYGFNFYAIDLRKYGRSFLSHQKFNDIRNLKDYYEEILQSLDIIRSEGNKETLLFGHSTGGLIVTLFAKDHTDSKLFDGLILNSPFYEFNLAKRVKMLLPLVSIAGRFIPKVTISGGFSEEYGKSIHKSYRGEWDYILDWKPNLAPKINLGWLRAIHKTQNELRKAFYISKPVLLLHSAQSVTDIKDMEQVSSRDAILNINDIQRIAHNIKGDVEVLSIQGGLHDLTLSRAEVRNKVYNTIFDWIKRNKL</sequence>
<evidence type="ECO:0000259" key="1">
    <source>
        <dbReference type="Pfam" id="PF12146"/>
    </source>
</evidence>
<dbReference type="InterPro" id="IPR029058">
    <property type="entry name" value="AB_hydrolase_fold"/>
</dbReference>
<dbReference type="InterPro" id="IPR022742">
    <property type="entry name" value="Hydrolase_4"/>
</dbReference>
<dbReference type="AlphaFoldDB" id="A0A212K7D7"/>
<dbReference type="EMBL" id="FLUM01000003">
    <property type="protein sequence ID" value="SBW07537.1"/>
    <property type="molecule type" value="Genomic_DNA"/>
</dbReference>
<dbReference type="SUPFAM" id="SSF53474">
    <property type="entry name" value="alpha/beta-Hydrolases"/>
    <property type="match status" value="1"/>
</dbReference>
<gene>
    <name evidence="2" type="ORF">KL86DYS1_31693</name>
</gene>
<organism evidence="2">
    <name type="scientific">uncultured Dysgonomonas sp</name>
    <dbReference type="NCBI Taxonomy" id="206096"/>
    <lineage>
        <taxon>Bacteria</taxon>
        <taxon>Pseudomonadati</taxon>
        <taxon>Bacteroidota</taxon>
        <taxon>Bacteroidia</taxon>
        <taxon>Bacteroidales</taxon>
        <taxon>Dysgonomonadaceae</taxon>
        <taxon>Dysgonomonas</taxon>
        <taxon>environmental samples</taxon>
    </lineage>
</organism>
<protein>
    <recommendedName>
        <fullName evidence="1">Serine aminopeptidase S33 domain-containing protein</fullName>
    </recommendedName>
</protein>
<dbReference type="RefSeq" id="WP_296944773.1">
    <property type="nucleotide sequence ID" value="NZ_LT599032.1"/>
</dbReference>